<dbReference type="SUPFAM" id="SSF55874">
    <property type="entry name" value="ATPase domain of HSP90 chaperone/DNA topoisomerase II/histidine kinase"/>
    <property type="match status" value="1"/>
</dbReference>
<keyword evidence="10" id="KW-0472">Membrane</keyword>
<dbReference type="PANTHER" id="PTHR45436:SF5">
    <property type="entry name" value="SENSOR HISTIDINE KINASE TRCS"/>
    <property type="match status" value="1"/>
</dbReference>
<keyword evidence="4" id="KW-0597">Phosphoprotein</keyword>
<dbReference type="SMART" id="SM00304">
    <property type="entry name" value="HAMP"/>
    <property type="match status" value="1"/>
</dbReference>
<dbReference type="SUPFAM" id="SSF47384">
    <property type="entry name" value="Homodimeric domain of signal transducing histidine kinase"/>
    <property type="match status" value="1"/>
</dbReference>
<dbReference type="SUPFAM" id="SSF158472">
    <property type="entry name" value="HAMP domain-like"/>
    <property type="match status" value="1"/>
</dbReference>
<dbReference type="InterPro" id="IPR004358">
    <property type="entry name" value="Sig_transdc_His_kin-like_C"/>
</dbReference>
<dbReference type="PANTHER" id="PTHR45436">
    <property type="entry name" value="SENSOR HISTIDINE KINASE YKOH"/>
    <property type="match status" value="1"/>
</dbReference>
<dbReference type="CDD" id="cd06225">
    <property type="entry name" value="HAMP"/>
    <property type="match status" value="1"/>
</dbReference>
<proteinExistence type="predicted"/>
<dbReference type="InterPro" id="IPR036890">
    <property type="entry name" value="HATPase_C_sf"/>
</dbReference>
<evidence type="ECO:0000256" key="3">
    <source>
        <dbReference type="ARBA" id="ARBA00012438"/>
    </source>
</evidence>
<accession>A0ABQ0RGU8</accession>
<evidence type="ECO:0000313" key="13">
    <source>
        <dbReference type="EMBL" id="GEC11045.1"/>
    </source>
</evidence>
<dbReference type="PROSITE" id="PS50109">
    <property type="entry name" value="HIS_KIN"/>
    <property type="match status" value="1"/>
</dbReference>
<comment type="catalytic activity">
    <reaction evidence="1">
        <text>ATP + protein L-histidine = ADP + protein N-phospho-L-histidine.</text>
        <dbReference type="EC" id="2.7.13.3"/>
    </reaction>
</comment>
<dbReference type="EC" id="2.7.13.3" evidence="3"/>
<evidence type="ECO:0000256" key="10">
    <source>
        <dbReference type="ARBA" id="ARBA00023136"/>
    </source>
</evidence>
<dbReference type="InterPro" id="IPR003594">
    <property type="entry name" value="HATPase_dom"/>
</dbReference>
<evidence type="ECO:0000259" key="11">
    <source>
        <dbReference type="PROSITE" id="PS50109"/>
    </source>
</evidence>
<evidence type="ECO:0000256" key="1">
    <source>
        <dbReference type="ARBA" id="ARBA00000085"/>
    </source>
</evidence>
<keyword evidence="8" id="KW-1133">Transmembrane helix</keyword>
<dbReference type="InterPro" id="IPR003661">
    <property type="entry name" value="HisK_dim/P_dom"/>
</dbReference>
<keyword evidence="6" id="KW-0812">Transmembrane</keyword>
<protein>
    <recommendedName>
        <fullName evidence="3">histidine kinase</fullName>
        <ecNumber evidence="3">2.7.13.3</ecNumber>
    </recommendedName>
</protein>
<organism evidence="13 14">
    <name type="scientific">Glutamicibacter nicotianae</name>
    <name type="common">Arthrobacter nicotianae</name>
    <dbReference type="NCBI Taxonomy" id="37929"/>
    <lineage>
        <taxon>Bacteria</taxon>
        <taxon>Bacillati</taxon>
        <taxon>Actinomycetota</taxon>
        <taxon>Actinomycetes</taxon>
        <taxon>Micrococcales</taxon>
        <taxon>Micrococcaceae</taxon>
        <taxon>Glutamicibacter</taxon>
    </lineage>
</organism>
<dbReference type="Gene3D" id="1.10.287.130">
    <property type="match status" value="1"/>
</dbReference>
<dbReference type="SMART" id="SM00387">
    <property type="entry name" value="HATPase_c"/>
    <property type="match status" value="1"/>
</dbReference>
<evidence type="ECO:0000256" key="7">
    <source>
        <dbReference type="ARBA" id="ARBA00022777"/>
    </source>
</evidence>
<feature type="domain" description="HAMP" evidence="12">
    <location>
        <begin position="182"/>
        <end position="234"/>
    </location>
</feature>
<keyword evidence="14" id="KW-1185">Reference proteome</keyword>
<dbReference type="InterPro" id="IPR005467">
    <property type="entry name" value="His_kinase_dom"/>
</dbReference>
<dbReference type="Pfam" id="PF00672">
    <property type="entry name" value="HAMP"/>
    <property type="match status" value="1"/>
</dbReference>
<sequence>MRLRVLGILGTLLLAIVAIASAMLLQSVSRDATADLQLNRISALNRFVQLATHADLNSDMSLLQLEMDTYSDLYGEGLLINLGQRQLVSGSIDPQDPEVAQAVRNAELNLGLLQLPPIDPFSDATALLSQPFGNSAQVLGSVTMQVNLETARTKVLEKSSVLWLMVISLGAGLLLLADRLTSWVLRPVHRLNDAVNDIAQHQAPVHLEEQGPPELRQLSRSLSRMAQTMAESLEQQQQLIAETSHQLRNPVAALRLRVDLLKMRLGEQADPAGVHAVESELDRVETLLDGVMRLASAEHRLTEQRAGDALPDAAVRGQQIDVGQMLAEEVERQSEAARLLGNQLVLDASATSEPEAIAWCNGFDLQQMLAELVENAFKYAPGSSIVMGLELHQRTIEIQIQDHGPGMSAAELENAADRFWRAEQVRHRPGTGLGLAIVDRLARVNAGGLTLESSPGQGLKATISLPRHTKESEVHDES</sequence>
<keyword evidence="7 13" id="KW-0418">Kinase</keyword>
<evidence type="ECO:0000256" key="6">
    <source>
        <dbReference type="ARBA" id="ARBA00022692"/>
    </source>
</evidence>
<reference evidence="13 14" key="1">
    <citation type="submission" date="2019-06" db="EMBL/GenBank/DDBJ databases">
        <title>Whole genome shotgun sequence of Glutamicibacter nicotianae NBRC 14234.</title>
        <authorList>
            <person name="Hosoyama A."/>
            <person name="Uohara A."/>
            <person name="Ohji S."/>
            <person name="Ichikawa N."/>
        </authorList>
    </citation>
    <scope>NUCLEOTIDE SEQUENCE [LARGE SCALE GENOMIC DNA]</scope>
    <source>
        <strain evidence="13 14">NBRC 14234</strain>
    </source>
</reference>
<comment type="subcellular location">
    <subcellularLocation>
        <location evidence="2">Cell membrane</location>
    </subcellularLocation>
</comment>
<dbReference type="EMBL" id="BJNE01000001">
    <property type="protein sequence ID" value="GEC11045.1"/>
    <property type="molecule type" value="Genomic_DNA"/>
</dbReference>
<dbReference type="InterPro" id="IPR003660">
    <property type="entry name" value="HAMP_dom"/>
</dbReference>
<keyword evidence="9" id="KW-0902">Two-component regulatory system</keyword>
<dbReference type="SMART" id="SM00388">
    <property type="entry name" value="HisKA"/>
    <property type="match status" value="1"/>
</dbReference>
<dbReference type="CDD" id="cd00082">
    <property type="entry name" value="HisKA"/>
    <property type="match status" value="1"/>
</dbReference>
<evidence type="ECO:0000256" key="2">
    <source>
        <dbReference type="ARBA" id="ARBA00004236"/>
    </source>
</evidence>
<dbReference type="GO" id="GO:0016301">
    <property type="term" value="F:kinase activity"/>
    <property type="evidence" value="ECO:0007669"/>
    <property type="project" value="UniProtKB-KW"/>
</dbReference>
<dbReference type="InterPro" id="IPR050428">
    <property type="entry name" value="TCS_sensor_his_kinase"/>
</dbReference>
<gene>
    <name evidence="13" type="ORF">ANI01nite_02480</name>
</gene>
<dbReference type="Pfam" id="PF02518">
    <property type="entry name" value="HATPase_c"/>
    <property type="match status" value="1"/>
</dbReference>
<dbReference type="Proteomes" id="UP000316242">
    <property type="component" value="Unassembled WGS sequence"/>
</dbReference>
<comment type="caution">
    <text evidence="13">The sequence shown here is derived from an EMBL/GenBank/DDBJ whole genome shotgun (WGS) entry which is preliminary data.</text>
</comment>
<feature type="domain" description="Histidine kinase" evidence="11">
    <location>
        <begin position="242"/>
        <end position="469"/>
    </location>
</feature>
<dbReference type="PROSITE" id="PS50885">
    <property type="entry name" value="HAMP"/>
    <property type="match status" value="1"/>
</dbReference>
<dbReference type="InterPro" id="IPR036097">
    <property type="entry name" value="HisK_dim/P_sf"/>
</dbReference>
<dbReference type="CDD" id="cd00075">
    <property type="entry name" value="HATPase"/>
    <property type="match status" value="1"/>
</dbReference>
<evidence type="ECO:0000256" key="4">
    <source>
        <dbReference type="ARBA" id="ARBA00022553"/>
    </source>
</evidence>
<dbReference type="PRINTS" id="PR00344">
    <property type="entry name" value="BCTRLSENSOR"/>
</dbReference>
<evidence type="ECO:0000259" key="12">
    <source>
        <dbReference type="PROSITE" id="PS50885"/>
    </source>
</evidence>
<dbReference type="RefSeq" id="WP_121866803.1">
    <property type="nucleotide sequence ID" value="NZ_BAAAWM010000001.1"/>
</dbReference>
<evidence type="ECO:0000313" key="14">
    <source>
        <dbReference type="Proteomes" id="UP000316242"/>
    </source>
</evidence>
<evidence type="ECO:0000256" key="5">
    <source>
        <dbReference type="ARBA" id="ARBA00022679"/>
    </source>
</evidence>
<keyword evidence="5" id="KW-0808">Transferase</keyword>
<evidence type="ECO:0000256" key="9">
    <source>
        <dbReference type="ARBA" id="ARBA00023012"/>
    </source>
</evidence>
<dbReference type="Gene3D" id="3.30.565.10">
    <property type="entry name" value="Histidine kinase-like ATPase, C-terminal domain"/>
    <property type="match status" value="1"/>
</dbReference>
<name>A0ABQ0RGU8_GLUNI</name>
<evidence type="ECO:0000256" key="8">
    <source>
        <dbReference type="ARBA" id="ARBA00022989"/>
    </source>
</evidence>
<dbReference type="Pfam" id="PF00512">
    <property type="entry name" value="HisKA"/>
    <property type="match status" value="1"/>
</dbReference>